<evidence type="ECO:0000313" key="4">
    <source>
        <dbReference type="Proteomes" id="UP001185331"/>
    </source>
</evidence>
<feature type="compositionally biased region" description="Basic and acidic residues" evidence="1">
    <location>
        <begin position="225"/>
        <end position="249"/>
    </location>
</feature>
<accession>A0AAE3XEU4</accession>
<dbReference type="Proteomes" id="UP001185331">
    <property type="component" value="Unassembled WGS sequence"/>
</dbReference>
<dbReference type="AlphaFoldDB" id="A0AAE3XEU4"/>
<dbReference type="InterPro" id="IPR045517">
    <property type="entry name" value="Glyoxalase_8"/>
</dbReference>
<proteinExistence type="predicted"/>
<protein>
    <recommendedName>
        <fullName evidence="2">Glyoxalase-related protein domain-containing protein</fullName>
    </recommendedName>
</protein>
<dbReference type="Pfam" id="PF20066">
    <property type="entry name" value="Glyoxalase_8"/>
    <property type="match status" value="1"/>
</dbReference>
<reference evidence="3" key="1">
    <citation type="submission" date="2023-07" db="EMBL/GenBank/DDBJ databases">
        <title>Sorghum-associated microbial communities from plants grown in Nebraska, USA.</title>
        <authorList>
            <person name="Schachtman D."/>
        </authorList>
    </citation>
    <scope>NUCLEOTIDE SEQUENCE</scope>
    <source>
        <strain evidence="3">BE330</strain>
    </source>
</reference>
<sequence length="249" mass="27704">MHINPHQQARRLRALLQEAGHTLSYTQAQQLVARSLGFSAWQELILHDDTRPTAPTPDTDATASAAPALRLAYVLTVVSEREQERGNSQDMWELLSATEQDRQHLDTIIANLLRSNPEARVYTLLEPRVVVMRDNEWYHRGLDAADAFFAAAGDSVTDSDEDEDEKETCACCEQEVDAEETVLVNDHLYCTNCITDGRVDPDALGTCAECGQPYGADPDGSEGVLVHRDENGDPDYDQDRDHVPVPEDE</sequence>
<feature type="region of interest" description="Disordered" evidence="1">
    <location>
        <begin position="213"/>
        <end position="249"/>
    </location>
</feature>
<name>A0AAE3XEU4_9DEIO</name>
<evidence type="ECO:0000313" key="3">
    <source>
        <dbReference type="EMBL" id="MDR6218815.1"/>
    </source>
</evidence>
<gene>
    <name evidence="3" type="ORF">J2Y00_002412</name>
</gene>
<evidence type="ECO:0000256" key="1">
    <source>
        <dbReference type="SAM" id="MobiDB-lite"/>
    </source>
</evidence>
<dbReference type="RefSeq" id="WP_309853448.1">
    <property type="nucleotide sequence ID" value="NZ_JAVDQJ010000004.1"/>
</dbReference>
<dbReference type="EMBL" id="JAVDQK010000005">
    <property type="protein sequence ID" value="MDR6218815.1"/>
    <property type="molecule type" value="Genomic_DNA"/>
</dbReference>
<organism evidence="3 4">
    <name type="scientific">Deinococcus soli</name>
    <name type="common">ex Cha et al. 2016</name>
    <dbReference type="NCBI Taxonomy" id="1309411"/>
    <lineage>
        <taxon>Bacteria</taxon>
        <taxon>Thermotogati</taxon>
        <taxon>Deinococcota</taxon>
        <taxon>Deinococci</taxon>
        <taxon>Deinococcales</taxon>
        <taxon>Deinococcaceae</taxon>
        <taxon>Deinococcus</taxon>
    </lineage>
</organism>
<comment type="caution">
    <text evidence="3">The sequence shown here is derived from an EMBL/GenBank/DDBJ whole genome shotgun (WGS) entry which is preliminary data.</text>
</comment>
<evidence type="ECO:0000259" key="2">
    <source>
        <dbReference type="Pfam" id="PF20066"/>
    </source>
</evidence>
<feature type="domain" description="Glyoxalase-related protein" evidence="2">
    <location>
        <begin position="7"/>
        <end position="46"/>
    </location>
</feature>